<keyword evidence="6" id="KW-0479">Metal-binding</keyword>
<evidence type="ECO:0000256" key="10">
    <source>
        <dbReference type="ARBA" id="ARBA00023136"/>
    </source>
</evidence>
<evidence type="ECO:0000256" key="1">
    <source>
        <dbReference type="ARBA" id="ARBA00004651"/>
    </source>
</evidence>
<keyword evidence="7" id="KW-0249">Electron transport</keyword>
<feature type="transmembrane region" description="Helical" evidence="11">
    <location>
        <begin position="165"/>
        <end position="187"/>
    </location>
</feature>
<evidence type="ECO:0000256" key="4">
    <source>
        <dbReference type="ARBA" id="ARBA00022617"/>
    </source>
</evidence>
<dbReference type="HOGENOM" id="CLU_481336_0_0_5"/>
<evidence type="ECO:0000256" key="3">
    <source>
        <dbReference type="ARBA" id="ARBA00022475"/>
    </source>
</evidence>
<evidence type="ECO:0000256" key="6">
    <source>
        <dbReference type="ARBA" id="ARBA00022723"/>
    </source>
</evidence>
<dbReference type="RefSeq" id="WP_015926894.1">
    <property type="nucleotide sequence ID" value="NC_011894.1"/>
</dbReference>
<keyword evidence="3" id="KW-1003">Cell membrane</keyword>
<dbReference type="eggNOG" id="COG2864">
    <property type="taxonomic scope" value="Bacteria"/>
</dbReference>
<keyword evidence="8 11" id="KW-1133">Transmembrane helix</keyword>
<sequence>MNEMVSKDRLAAVRPQAVGARPKGDRLPTSDVGTVILHWSSAVAMVASLVTGLRISADALDAVVSRWISPVLPQGEVWTVHIFAGLLLFAVSVAYVVYMARSGLANRITLRKMRALQYAQTASLRWMGVNVLLHWLLFGLVTVLAATGILLYLGHGGWVVTVHEAAAYGTLAYTLAHLVGHFGYGGWRQWLRIFRPAALVPSPAQRSRRPMLVAGLVTVPAVAGAVALDLGSRGTLTVERVETPPVLDGVLDDAAWRAARPVRVRTQQGANLGGSGESTVEIRAVQDGSRIHFAFRWQDPTRSLARLPMVKQADGWHVHGKGAGEADVVDFYEDKFAAIFSHADGFGAAGVTHLGQKPLADKPSSLNRRGLHYTTDGSIVDMWQWKASRGGLLGHVDDQYMGPPREPTPDEAAQRARYQGGYWNDPGTTIYSYNFPFEGPGGYAGPVKPKRLPVDAAATMAALGRFDLANPDASYDEGSRWWLTEADSRPYSEEDDARIPVGTVIPGVLNIGRYEGDRADLRGGARWKDGFWTLEVSRALRTGSRYDVDFVKGEPLYLWVAVFDHTQTRHTRHVRPVRIDLR</sequence>
<name>B8IUD6_METNO</name>
<dbReference type="SUPFAM" id="SSF49344">
    <property type="entry name" value="CBD9-like"/>
    <property type="match status" value="1"/>
</dbReference>
<evidence type="ECO:0000256" key="11">
    <source>
        <dbReference type="SAM" id="Phobius"/>
    </source>
</evidence>
<dbReference type="GO" id="GO:0022904">
    <property type="term" value="P:respiratory electron transport chain"/>
    <property type="evidence" value="ECO:0007669"/>
    <property type="project" value="InterPro"/>
</dbReference>
<evidence type="ECO:0000256" key="7">
    <source>
        <dbReference type="ARBA" id="ARBA00022982"/>
    </source>
</evidence>
<evidence type="ECO:0000256" key="8">
    <source>
        <dbReference type="ARBA" id="ARBA00022989"/>
    </source>
</evidence>
<feature type="transmembrane region" description="Helical" evidence="11">
    <location>
        <begin position="77"/>
        <end position="98"/>
    </location>
</feature>
<proteinExistence type="predicted"/>
<evidence type="ECO:0000256" key="9">
    <source>
        <dbReference type="ARBA" id="ARBA00023004"/>
    </source>
</evidence>
<dbReference type="InterPro" id="IPR011577">
    <property type="entry name" value="Cyt_b561_bac/Ni-Hgenase"/>
</dbReference>
<comment type="subcellular location">
    <subcellularLocation>
        <location evidence="1">Cell membrane</location>
        <topology evidence="1">Multi-pass membrane protein</topology>
    </subcellularLocation>
</comment>
<dbReference type="OrthoDB" id="5337932at2"/>
<keyword evidence="9" id="KW-0408">Iron</keyword>
<gene>
    <name evidence="13" type="ordered locus">Mnod_0135</name>
</gene>
<organism evidence="13 14">
    <name type="scientific">Methylobacterium nodulans (strain LMG 21967 / CNCM I-2342 / ORS 2060)</name>
    <dbReference type="NCBI Taxonomy" id="460265"/>
    <lineage>
        <taxon>Bacteria</taxon>
        <taxon>Pseudomonadati</taxon>
        <taxon>Pseudomonadota</taxon>
        <taxon>Alphaproteobacteria</taxon>
        <taxon>Hyphomicrobiales</taxon>
        <taxon>Methylobacteriaceae</taxon>
        <taxon>Methylobacterium</taxon>
    </lineage>
</organism>
<evidence type="ECO:0000313" key="14">
    <source>
        <dbReference type="Proteomes" id="UP000008207"/>
    </source>
</evidence>
<evidence type="ECO:0000256" key="2">
    <source>
        <dbReference type="ARBA" id="ARBA00022448"/>
    </source>
</evidence>
<dbReference type="Pfam" id="PF09459">
    <property type="entry name" value="EB_dh"/>
    <property type="match status" value="1"/>
</dbReference>
<keyword evidence="14" id="KW-1185">Reference proteome</keyword>
<dbReference type="STRING" id="460265.Mnod_0135"/>
<keyword evidence="2" id="KW-0813">Transport</keyword>
<keyword evidence="10 11" id="KW-0472">Membrane</keyword>
<dbReference type="GO" id="GO:0020037">
    <property type="term" value="F:heme binding"/>
    <property type="evidence" value="ECO:0007669"/>
    <property type="project" value="InterPro"/>
</dbReference>
<dbReference type="KEGG" id="mno:Mnod_0135"/>
<dbReference type="GO" id="GO:0046872">
    <property type="term" value="F:metal ion binding"/>
    <property type="evidence" value="ECO:0007669"/>
    <property type="project" value="UniProtKB-KW"/>
</dbReference>
<dbReference type="InterPro" id="IPR019020">
    <property type="entry name" value="Cyt-c552/DMSO_Rdtase_haem-bd"/>
</dbReference>
<dbReference type="Gene3D" id="2.60.40.1190">
    <property type="match status" value="1"/>
</dbReference>
<accession>B8IUD6</accession>
<dbReference type="Pfam" id="PF01292">
    <property type="entry name" value="Ni_hydr_CYTB"/>
    <property type="match status" value="1"/>
</dbReference>
<protein>
    <submittedName>
        <fullName evidence="13">Ankyrin</fullName>
    </submittedName>
</protein>
<evidence type="ECO:0000313" key="13">
    <source>
        <dbReference type="EMBL" id="ACL55181.1"/>
    </source>
</evidence>
<keyword evidence="5 11" id="KW-0812">Transmembrane</keyword>
<evidence type="ECO:0000256" key="5">
    <source>
        <dbReference type="ARBA" id="ARBA00022692"/>
    </source>
</evidence>
<dbReference type="Gene3D" id="1.20.950.20">
    <property type="entry name" value="Transmembrane di-heme cytochromes, Chain C"/>
    <property type="match status" value="1"/>
</dbReference>
<feature type="transmembrane region" description="Helical" evidence="11">
    <location>
        <begin position="211"/>
        <end position="231"/>
    </location>
</feature>
<dbReference type="AlphaFoldDB" id="B8IUD6"/>
<dbReference type="EMBL" id="CP001349">
    <property type="protein sequence ID" value="ACL55181.1"/>
    <property type="molecule type" value="Genomic_DNA"/>
</dbReference>
<dbReference type="InterPro" id="IPR016174">
    <property type="entry name" value="Di-haem_cyt_TM"/>
</dbReference>
<dbReference type="GO" id="GO:0009055">
    <property type="term" value="F:electron transfer activity"/>
    <property type="evidence" value="ECO:0007669"/>
    <property type="project" value="InterPro"/>
</dbReference>
<evidence type="ECO:0000259" key="12">
    <source>
        <dbReference type="SMART" id="SM00887"/>
    </source>
</evidence>
<keyword evidence="4" id="KW-0349">Heme</keyword>
<dbReference type="Proteomes" id="UP000008207">
    <property type="component" value="Chromosome"/>
</dbReference>
<dbReference type="SMART" id="SM00887">
    <property type="entry name" value="EB_dh"/>
    <property type="match status" value="1"/>
</dbReference>
<feature type="transmembrane region" description="Helical" evidence="11">
    <location>
        <begin position="36"/>
        <end position="57"/>
    </location>
</feature>
<feature type="transmembrane region" description="Helical" evidence="11">
    <location>
        <begin position="132"/>
        <end position="153"/>
    </location>
</feature>
<dbReference type="GO" id="GO:0005886">
    <property type="term" value="C:plasma membrane"/>
    <property type="evidence" value="ECO:0007669"/>
    <property type="project" value="UniProtKB-SubCell"/>
</dbReference>
<dbReference type="SUPFAM" id="SSF81342">
    <property type="entry name" value="Transmembrane di-heme cytochromes"/>
    <property type="match status" value="1"/>
</dbReference>
<feature type="domain" description="Cytochrome c-552/DMSO reductase-like haem-binding" evidence="12">
    <location>
        <begin position="253"/>
        <end position="575"/>
    </location>
</feature>
<dbReference type="CDD" id="cd09625">
    <property type="entry name" value="DOMON_like_cytochrome"/>
    <property type="match status" value="1"/>
</dbReference>
<reference evidence="13 14" key="1">
    <citation type="submission" date="2009-01" db="EMBL/GenBank/DDBJ databases">
        <title>Complete sequence of chromosome of Methylobacterium nodulans ORS 2060.</title>
        <authorList>
            <consortium name="US DOE Joint Genome Institute"/>
            <person name="Lucas S."/>
            <person name="Copeland A."/>
            <person name="Lapidus A."/>
            <person name="Glavina del Rio T."/>
            <person name="Dalin E."/>
            <person name="Tice H."/>
            <person name="Bruce D."/>
            <person name="Goodwin L."/>
            <person name="Pitluck S."/>
            <person name="Sims D."/>
            <person name="Brettin T."/>
            <person name="Detter J.C."/>
            <person name="Han C."/>
            <person name="Larimer F."/>
            <person name="Land M."/>
            <person name="Hauser L."/>
            <person name="Kyrpides N."/>
            <person name="Ivanova N."/>
            <person name="Marx C.J."/>
            <person name="Richardson P."/>
        </authorList>
    </citation>
    <scope>NUCLEOTIDE SEQUENCE [LARGE SCALE GENOMIC DNA]</scope>
    <source>
        <strain evidence="14">LMG 21967 / CNCM I-2342 / ORS 2060</strain>
    </source>
</reference>